<feature type="domain" description="Integrase catalytic" evidence="1">
    <location>
        <begin position="10"/>
        <end position="174"/>
    </location>
</feature>
<dbReference type="InterPro" id="IPR012337">
    <property type="entry name" value="RNaseH-like_sf"/>
</dbReference>
<dbReference type="Pfam" id="PF00665">
    <property type="entry name" value="rve"/>
    <property type="match status" value="1"/>
</dbReference>
<sequence length="178" mass="21512">MQKTYNRRFKTNLPFQKVVTDITEFKLMNGQKLYLSPFMDLYSSEIISFKISSRPTLDIVINPLKEMIESRPNLDHRLTIHSDQGWHYQHSQYTNLLKEHKIFQSMSRKGNCLDNSVMENFFGLLKQEMYYGQKFKDFQDLEQAIHRYINFYNNERIKSKLKGLSPKNYRRQTFEIIY</sequence>
<dbReference type="SUPFAM" id="SSF53098">
    <property type="entry name" value="Ribonuclease H-like"/>
    <property type="match status" value="1"/>
</dbReference>
<dbReference type="GO" id="GO:0003676">
    <property type="term" value="F:nucleic acid binding"/>
    <property type="evidence" value="ECO:0007669"/>
    <property type="project" value="InterPro"/>
</dbReference>
<organism evidence="2 3">
    <name type="scientific">Mammaliicoccus sciuri</name>
    <name type="common">Staphylococcus sciuri</name>
    <dbReference type="NCBI Taxonomy" id="1296"/>
    <lineage>
        <taxon>Bacteria</taxon>
        <taxon>Bacillati</taxon>
        <taxon>Bacillota</taxon>
        <taxon>Bacilli</taxon>
        <taxon>Bacillales</taxon>
        <taxon>Staphylococcaceae</taxon>
        <taxon>Mammaliicoccus</taxon>
    </lineage>
</organism>
<dbReference type="InterPro" id="IPR036397">
    <property type="entry name" value="RNaseH_sf"/>
</dbReference>
<dbReference type="EMBL" id="CP069389">
    <property type="protein sequence ID" value="QRN91695.1"/>
    <property type="molecule type" value="Genomic_DNA"/>
</dbReference>
<evidence type="ECO:0000259" key="1">
    <source>
        <dbReference type="PROSITE" id="PS50994"/>
    </source>
</evidence>
<evidence type="ECO:0000313" key="3">
    <source>
        <dbReference type="Proteomes" id="UP000640299"/>
    </source>
</evidence>
<dbReference type="GO" id="GO:0015074">
    <property type="term" value="P:DNA integration"/>
    <property type="evidence" value="ECO:0007669"/>
    <property type="project" value="InterPro"/>
</dbReference>
<dbReference type="AlphaFoldDB" id="A0AB37HWI7"/>
<dbReference type="Proteomes" id="UP000640299">
    <property type="component" value="Chromosome"/>
</dbReference>
<dbReference type="PROSITE" id="PS50994">
    <property type="entry name" value="INTEGRASE"/>
    <property type="match status" value="1"/>
</dbReference>
<dbReference type="InterPro" id="IPR001584">
    <property type="entry name" value="Integrase_cat-core"/>
</dbReference>
<dbReference type="NCBIfam" id="NF033516">
    <property type="entry name" value="transpos_IS3"/>
    <property type="match status" value="1"/>
</dbReference>
<evidence type="ECO:0000313" key="2">
    <source>
        <dbReference type="EMBL" id="QRN91695.1"/>
    </source>
</evidence>
<dbReference type="RefSeq" id="WP_204218647.1">
    <property type="nucleotide sequence ID" value="NZ_CP069389.1"/>
</dbReference>
<dbReference type="PANTHER" id="PTHR46889:SF4">
    <property type="entry name" value="TRANSPOSASE INSO FOR INSERTION SEQUENCE ELEMENT IS911B-RELATED"/>
    <property type="match status" value="1"/>
</dbReference>
<dbReference type="InterPro" id="IPR048020">
    <property type="entry name" value="Transpos_IS3"/>
</dbReference>
<gene>
    <name evidence="2" type="ORF">JRU67_02435</name>
</gene>
<protein>
    <submittedName>
        <fullName evidence="2">IS3 family transposase</fullName>
    </submittedName>
</protein>
<accession>A0AB37HWI7</accession>
<dbReference type="Pfam" id="PF13333">
    <property type="entry name" value="rve_2"/>
    <property type="match status" value="1"/>
</dbReference>
<dbReference type="PANTHER" id="PTHR46889">
    <property type="entry name" value="TRANSPOSASE INSF FOR INSERTION SEQUENCE IS3B-RELATED"/>
    <property type="match status" value="1"/>
</dbReference>
<reference evidence="2" key="1">
    <citation type="submission" date="2021-02" db="EMBL/GenBank/DDBJ databases">
        <title>cfr and optrA-positive Staphylococcus spp.</title>
        <authorList>
            <person name="Chen L."/>
        </authorList>
    </citation>
    <scope>NUCLEOTIDE SEQUENCE</scope>
    <source>
        <strain evidence="2">GDQ20D70P</strain>
    </source>
</reference>
<proteinExistence type="predicted"/>
<dbReference type="InterPro" id="IPR050900">
    <property type="entry name" value="Transposase_IS3/IS150/IS904"/>
</dbReference>
<dbReference type="Gene3D" id="3.30.420.10">
    <property type="entry name" value="Ribonuclease H-like superfamily/Ribonuclease H"/>
    <property type="match status" value="1"/>
</dbReference>
<name>A0AB37HWI7_MAMSC</name>